<dbReference type="Pfam" id="PF00787">
    <property type="entry name" value="PX"/>
    <property type="match status" value="1"/>
</dbReference>
<dbReference type="GeneID" id="109405847"/>
<evidence type="ECO:0000259" key="3">
    <source>
        <dbReference type="PROSITE" id="PS50195"/>
    </source>
</evidence>
<dbReference type="InterPro" id="IPR001683">
    <property type="entry name" value="PX_dom"/>
</dbReference>
<dbReference type="CDD" id="cd06881">
    <property type="entry name" value="PX_SNX15_like"/>
    <property type="match status" value="1"/>
</dbReference>
<dbReference type="InterPro" id="IPR051866">
    <property type="entry name" value="Intracell_Sig-Traffick_Protein"/>
</dbReference>
<dbReference type="InterPro" id="IPR000719">
    <property type="entry name" value="Prot_kinase_dom"/>
</dbReference>
<dbReference type="PANTHER" id="PTHR15508">
    <property type="entry name" value="RIBOSOMAL PROTEIN S6 KINASE"/>
    <property type="match status" value="1"/>
</dbReference>
<feature type="compositionally biased region" description="Acidic residues" evidence="1">
    <location>
        <begin position="165"/>
        <end position="175"/>
    </location>
</feature>
<protein>
    <recommendedName>
        <fullName evidence="6">Ribosomal protein S6 kinase delta-1</fullName>
    </recommendedName>
</protein>
<dbReference type="SMART" id="SM00745">
    <property type="entry name" value="MIT"/>
    <property type="match status" value="1"/>
</dbReference>
<dbReference type="PROSITE" id="PS50011">
    <property type="entry name" value="PROTEIN_KINASE_DOM"/>
    <property type="match status" value="1"/>
</dbReference>
<dbReference type="EnsemblMetazoa" id="AALFPA23_015889.R23138">
    <property type="protein sequence ID" value="AALFPA23_015889.P23138"/>
    <property type="gene ID" value="AALFPA23_015889"/>
</dbReference>
<dbReference type="RefSeq" id="XP_062714587.1">
    <property type="nucleotide sequence ID" value="XM_062858603.1"/>
</dbReference>
<dbReference type="PROSITE" id="PS50195">
    <property type="entry name" value="PX"/>
    <property type="match status" value="1"/>
</dbReference>
<dbReference type="Gene3D" id="1.10.510.10">
    <property type="entry name" value="Transferase(Phosphotransferase) domain 1"/>
    <property type="match status" value="1"/>
</dbReference>
<dbReference type="Pfam" id="PF00069">
    <property type="entry name" value="Pkinase"/>
    <property type="match status" value="1"/>
</dbReference>
<dbReference type="SUPFAM" id="SSF116846">
    <property type="entry name" value="MIT domain"/>
    <property type="match status" value="1"/>
</dbReference>
<evidence type="ECO:0000259" key="2">
    <source>
        <dbReference type="PROSITE" id="PS50011"/>
    </source>
</evidence>
<evidence type="ECO:0000256" key="1">
    <source>
        <dbReference type="SAM" id="MobiDB-lite"/>
    </source>
</evidence>
<reference evidence="5" key="1">
    <citation type="journal article" date="2015" name="Proc. Natl. Acad. Sci. U.S.A.">
        <title>Genome sequence of the Asian Tiger mosquito, Aedes albopictus, reveals insights into its biology, genetics, and evolution.</title>
        <authorList>
            <person name="Chen X.G."/>
            <person name="Jiang X."/>
            <person name="Gu J."/>
            <person name="Xu M."/>
            <person name="Wu Y."/>
            <person name="Deng Y."/>
            <person name="Zhang C."/>
            <person name="Bonizzoni M."/>
            <person name="Dermauw W."/>
            <person name="Vontas J."/>
            <person name="Armbruster P."/>
            <person name="Huang X."/>
            <person name="Yang Y."/>
            <person name="Zhang H."/>
            <person name="He W."/>
            <person name="Peng H."/>
            <person name="Liu Y."/>
            <person name="Wu K."/>
            <person name="Chen J."/>
            <person name="Lirakis M."/>
            <person name="Topalis P."/>
            <person name="Van Leeuwen T."/>
            <person name="Hall A.B."/>
            <person name="Jiang X."/>
            <person name="Thorpe C."/>
            <person name="Mueller R.L."/>
            <person name="Sun C."/>
            <person name="Waterhouse R.M."/>
            <person name="Yan G."/>
            <person name="Tu Z.J."/>
            <person name="Fang X."/>
            <person name="James A.A."/>
        </authorList>
    </citation>
    <scope>NUCLEOTIDE SEQUENCE [LARGE SCALE GENOMIC DNA]</scope>
    <source>
        <strain evidence="5">Foshan</strain>
    </source>
</reference>
<dbReference type="InterPro" id="IPR007330">
    <property type="entry name" value="MIT_dom"/>
</dbReference>
<dbReference type="SMART" id="SM00220">
    <property type="entry name" value="S_TKc"/>
    <property type="match status" value="1"/>
</dbReference>
<dbReference type="InterPro" id="IPR011009">
    <property type="entry name" value="Kinase-like_dom_sf"/>
</dbReference>
<dbReference type="InterPro" id="IPR036181">
    <property type="entry name" value="MIT_dom_sf"/>
</dbReference>
<dbReference type="Gene3D" id="3.30.1520.10">
    <property type="entry name" value="Phox-like domain"/>
    <property type="match status" value="1"/>
</dbReference>
<dbReference type="PANTHER" id="PTHR15508:SF8">
    <property type="entry name" value="LD24550P"/>
    <property type="match status" value="1"/>
</dbReference>
<dbReference type="RefSeq" id="XP_062714588.1">
    <property type="nucleotide sequence ID" value="XM_062858604.1"/>
</dbReference>
<dbReference type="Gene3D" id="1.20.58.80">
    <property type="entry name" value="Phosphotransferase system, lactose/cellobiose-type IIA subunit"/>
    <property type="match status" value="1"/>
</dbReference>
<keyword evidence="5" id="KW-1185">Reference proteome</keyword>
<name>A0ABM1Z7T5_AEDAL</name>
<reference evidence="4" key="2">
    <citation type="submission" date="2025-05" db="UniProtKB">
        <authorList>
            <consortium name="EnsemblMetazoa"/>
        </authorList>
    </citation>
    <scope>IDENTIFICATION</scope>
    <source>
        <strain evidence="4">Foshan</strain>
    </source>
</reference>
<dbReference type="Pfam" id="PF04212">
    <property type="entry name" value="MIT"/>
    <property type="match status" value="1"/>
</dbReference>
<evidence type="ECO:0008006" key="6">
    <source>
        <dbReference type="Google" id="ProtNLM"/>
    </source>
</evidence>
<proteinExistence type="predicted"/>
<feature type="domain" description="Protein kinase" evidence="2">
    <location>
        <begin position="388"/>
        <end position="745"/>
    </location>
</feature>
<dbReference type="EnsemblMetazoa" id="AALFPA23_015889.R23139">
    <property type="protein sequence ID" value="AALFPA23_015889.P23139"/>
    <property type="gene ID" value="AALFPA23_015889"/>
</dbReference>
<dbReference type="SUPFAM" id="SSF64268">
    <property type="entry name" value="PX domain"/>
    <property type="match status" value="1"/>
</dbReference>
<feature type="domain" description="PX" evidence="3">
    <location>
        <begin position="6"/>
        <end position="129"/>
    </location>
</feature>
<dbReference type="CDD" id="cd02677">
    <property type="entry name" value="MIT_SNX15"/>
    <property type="match status" value="1"/>
</dbReference>
<feature type="compositionally biased region" description="Polar residues" evidence="1">
    <location>
        <begin position="435"/>
        <end position="446"/>
    </location>
</feature>
<feature type="region of interest" description="Disordered" evidence="1">
    <location>
        <begin position="417"/>
        <end position="446"/>
    </location>
</feature>
<evidence type="ECO:0000313" key="4">
    <source>
        <dbReference type="EnsemblMetazoa" id="AALFPA23_015889.P23138"/>
    </source>
</evidence>
<dbReference type="Proteomes" id="UP000069940">
    <property type="component" value="Unassembled WGS sequence"/>
</dbReference>
<sequence>MEPSKKPQDWVHKFNISETRKHKGYTIYRISSIVFPRFLPEALSTVTLWKRFSDVKTLYKELVRRHRERHLSGTVPQLTEKTYFKRFDPRVIEERKRYILDLLEFAGAEPILYQSYAFVKFFERGISPEGSPLKGGNIAAICEDLAIPVPKEFELIDPRRCGEDGSGDGESEEGRDDVSSSAGESVLTGNVSMGGSMFSQEEIGGTNGDDGDEVDEVDASMDYIVEAAMVFSRAVQAEANGCYKEAFDRYKAGIDKLLSGAKDDTNPTRKKIAKEKTCKYVSRAEEIYERFLLYQEDDQVLQLSQISLDDPSSPILLLERPLNYLSRYKVVRVLDGRVMQVQDVTDKKFYIMKGIRKPPGFCHAMFFPSDVPYMVPLVAYFQSESSVFLLLKLICGGKLWDFISSYRKKDDFEFEESPSPLGIEQSETEADTKVQELSNQSDSSQGVGYDSGFIDLVNDYNGKNATAGDKTEPKVLDEEALEAWDEVDDRRLEPEGQESTQEYIPSFDVLSRDMDVQDLVSCSQQLLKSVSQTLAQSHNEPNPDELDPVLEERQEVRAEVPKRPHIETSQLELRITEDENGTTGFDPIPEGCIKQWISELVIAVDNLHFNGITCSDLTMENLLLGSEGQLMLTYFYRREQFPSTGGNALATTELRQEAVQRLYVAPERPLQAKSDFWSVGVILFEMLTRKSFLSCHPAGVLCYHDIQYPEGVEISDEARELLEGLLQPLPENRFDFKEIIASAFFHTIDWSEVKRRGQI</sequence>
<dbReference type="SUPFAM" id="SSF56112">
    <property type="entry name" value="Protein kinase-like (PK-like)"/>
    <property type="match status" value="1"/>
</dbReference>
<feature type="region of interest" description="Disordered" evidence="1">
    <location>
        <begin position="157"/>
        <end position="186"/>
    </location>
</feature>
<organism evidence="4 5">
    <name type="scientific">Aedes albopictus</name>
    <name type="common">Asian tiger mosquito</name>
    <name type="synonym">Stegomyia albopicta</name>
    <dbReference type="NCBI Taxonomy" id="7160"/>
    <lineage>
        <taxon>Eukaryota</taxon>
        <taxon>Metazoa</taxon>
        <taxon>Ecdysozoa</taxon>
        <taxon>Arthropoda</taxon>
        <taxon>Hexapoda</taxon>
        <taxon>Insecta</taxon>
        <taxon>Pterygota</taxon>
        <taxon>Neoptera</taxon>
        <taxon>Endopterygota</taxon>
        <taxon>Diptera</taxon>
        <taxon>Nematocera</taxon>
        <taxon>Culicoidea</taxon>
        <taxon>Culicidae</taxon>
        <taxon>Culicinae</taxon>
        <taxon>Aedini</taxon>
        <taxon>Aedes</taxon>
        <taxon>Stegomyia</taxon>
    </lineage>
</organism>
<evidence type="ECO:0000313" key="5">
    <source>
        <dbReference type="Proteomes" id="UP000069940"/>
    </source>
</evidence>
<accession>A0ABM1Z7T5</accession>
<dbReference type="InterPro" id="IPR036871">
    <property type="entry name" value="PX_dom_sf"/>
</dbReference>